<gene>
    <name evidence="10" type="ORF">BV898_04778</name>
</gene>
<comment type="caution">
    <text evidence="10">The sequence shown here is derived from an EMBL/GenBank/DDBJ whole genome shotgun (WGS) entry which is preliminary data.</text>
</comment>
<dbReference type="Pfam" id="PF08499">
    <property type="entry name" value="PDEase_I_N"/>
    <property type="match status" value="1"/>
</dbReference>
<dbReference type="EMBL" id="MTYJ01000024">
    <property type="protein sequence ID" value="OQV21293.1"/>
    <property type="molecule type" value="Genomic_DNA"/>
</dbReference>
<evidence type="ECO:0000256" key="5">
    <source>
        <dbReference type="PIRSR" id="PIRSR623088-2"/>
    </source>
</evidence>
<dbReference type="InterPro" id="IPR023088">
    <property type="entry name" value="PDEase"/>
</dbReference>
<proteinExistence type="inferred from homology"/>
<comment type="cofactor">
    <cofactor evidence="7">
        <name>a divalent metal cation</name>
        <dbReference type="ChEBI" id="CHEBI:60240"/>
    </cofactor>
    <text evidence="7">Binds 2 divalent metal cations per subunit. Site 1 may preferentially bind zinc ions, while site 2 has a preference for magnesium and/or manganese ions.</text>
</comment>
<evidence type="ECO:0000313" key="10">
    <source>
        <dbReference type="EMBL" id="OQV21293.1"/>
    </source>
</evidence>
<feature type="region of interest" description="Disordered" evidence="8">
    <location>
        <begin position="46"/>
        <end position="112"/>
    </location>
</feature>
<dbReference type="SMART" id="SM00471">
    <property type="entry name" value="HDc"/>
    <property type="match status" value="1"/>
</dbReference>
<feature type="binding site" evidence="5">
    <location>
        <begin position="424"/>
        <end position="428"/>
    </location>
    <ligand>
        <name>AMP</name>
        <dbReference type="ChEBI" id="CHEBI:456215"/>
    </ligand>
</feature>
<evidence type="ECO:0000256" key="3">
    <source>
        <dbReference type="ARBA" id="ARBA00022801"/>
    </source>
</evidence>
<feature type="binding site" evidence="6">
    <location>
        <position position="464"/>
    </location>
    <ligand>
        <name>Zn(2+)</name>
        <dbReference type="ChEBI" id="CHEBI:29105"/>
        <label>1</label>
    </ligand>
</feature>
<dbReference type="Proteomes" id="UP000192578">
    <property type="component" value="Unassembled WGS sequence"/>
</dbReference>
<feature type="binding site" evidence="6">
    <location>
        <position position="465"/>
    </location>
    <ligand>
        <name>Zn(2+)</name>
        <dbReference type="ChEBI" id="CHEBI:29105"/>
        <label>2</label>
    </ligand>
</feature>
<dbReference type="GO" id="GO:0007165">
    <property type="term" value="P:signal transduction"/>
    <property type="evidence" value="ECO:0007669"/>
    <property type="project" value="InterPro"/>
</dbReference>
<feature type="binding site" evidence="5">
    <location>
        <position position="622"/>
    </location>
    <ligand>
        <name>AMP</name>
        <dbReference type="ChEBI" id="CHEBI:456215"/>
    </ligand>
</feature>
<sequence length="767" mass="85535">MAANKDETCDFHDSIRSVPQGRKKSASATTTICIDGFQYRIVANAPEKFRPPEATTTTTSATTATSGGGGGGGGSSAATTGAGRNNSTQGSVLINSSAKQPPPGPLKRNSTSTLIRNRKSSAFAQPNGDINGVADLEGGVVDLTLKDVPASDSPEGVQAAVARLRYMIKLIGDGTNLSQLPVDDIKHNLEFAAKVLENCSIEEQRFPDCDSNNSFEMTPGTTPLIRSKKSHRHDTLKLPGTLDDLSPSSANSCDTIFSFAALARSRKKPISDYKNEKRYNEEDEDELSDVEPHAVPNEVREWLASTFTRKLSVVKRPNEKPKFRSVANAIRAGIFVERIYRRMSSSQVLHIPPKIVLQLRSIDEWTFDVFALNEASNGQALRYVANEVLTRYDLLTKYKISNYAIENYMSAVEAGYSKNNNPYHNLIHAADVTQTMHWFLYQTGLAHWLSDLEIFASLIGAIIHDYEHTGTTNNFHVQSRSNLAMLYNDRSVLENYHLSASFALMLKDEHNILANLTKEEYKEFRSLVIDMVLATDMSIHFQQIKNMKALLSMPENIDKSKALQLVLHSCDISHPSKPWDMHYRWTIGVLEEFFQQGDREQELGLPFSPLCDRQTTVIAQSQIGFIDFIVEPSMSITGDMLEKILKPLRGDDGDDIEPMEVLNQASNDRPKTAPPVRSASEGVNMLAHKNAVWRHTAAKASNDIKKPWVLHFQENKVKWREEGIQADAEKRLKGKPEAIVEDLIDNNIIHEEHEEHSGSASQQFPNR</sequence>
<dbReference type="PROSITE" id="PS51845">
    <property type="entry name" value="PDEASE_I_2"/>
    <property type="match status" value="1"/>
</dbReference>
<evidence type="ECO:0000256" key="1">
    <source>
        <dbReference type="ARBA" id="ARBA00022535"/>
    </source>
</evidence>
<dbReference type="Pfam" id="PF00233">
    <property type="entry name" value="PDEase_I"/>
    <property type="match status" value="1"/>
</dbReference>
<dbReference type="GO" id="GO:0004114">
    <property type="term" value="F:3',5'-cyclic-nucleotide phosphodiesterase activity"/>
    <property type="evidence" value="ECO:0007669"/>
    <property type="project" value="InterPro"/>
</dbReference>
<feature type="active site" description="Proton donor" evidence="4">
    <location>
        <position position="424"/>
    </location>
</feature>
<dbReference type="FunFam" id="1.10.1300.10:FF:000032">
    <property type="entry name" value="Phosphodiesterase"/>
    <property type="match status" value="1"/>
</dbReference>
<dbReference type="PRINTS" id="PR00387">
    <property type="entry name" value="PDIESTERASE1"/>
</dbReference>
<keyword evidence="2 6" id="KW-0479">Metal-binding</keyword>
<feature type="domain" description="PDEase" evidence="9">
    <location>
        <begin position="344"/>
        <end position="726"/>
    </location>
</feature>
<dbReference type="GO" id="GO:0046872">
    <property type="term" value="F:metal ion binding"/>
    <property type="evidence" value="ECO:0007669"/>
    <property type="project" value="UniProtKB-KW"/>
</dbReference>
<dbReference type="PANTHER" id="PTHR11347">
    <property type="entry name" value="CYCLIC NUCLEOTIDE PHOSPHODIESTERASE"/>
    <property type="match status" value="1"/>
</dbReference>
<dbReference type="EC" id="3.1.4.-" evidence="7"/>
<feature type="compositionally biased region" description="Polar residues" evidence="8">
    <location>
        <begin position="84"/>
        <end position="99"/>
    </location>
</feature>
<feature type="binding site" evidence="5">
    <location>
        <position position="465"/>
    </location>
    <ligand>
        <name>AMP</name>
        <dbReference type="ChEBI" id="CHEBI:456215"/>
    </ligand>
</feature>
<keyword evidence="1" id="KW-0140">cGMP</keyword>
<evidence type="ECO:0000256" key="8">
    <source>
        <dbReference type="SAM" id="MobiDB-lite"/>
    </source>
</evidence>
<dbReference type="OrthoDB" id="189220at2759"/>
<feature type="binding site" evidence="6">
    <location>
        <position position="571"/>
    </location>
    <ligand>
        <name>Zn(2+)</name>
        <dbReference type="ChEBI" id="CHEBI:29105"/>
        <label>1</label>
    </ligand>
</feature>
<reference evidence="11" key="1">
    <citation type="submission" date="2017-01" db="EMBL/GenBank/DDBJ databases">
        <title>Comparative genomics of anhydrobiosis in the tardigrade Hypsibius dujardini.</title>
        <authorList>
            <person name="Yoshida Y."/>
            <person name="Koutsovoulos G."/>
            <person name="Laetsch D."/>
            <person name="Stevens L."/>
            <person name="Kumar S."/>
            <person name="Horikawa D."/>
            <person name="Ishino K."/>
            <person name="Komine S."/>
            <person name="Tomita M."/>
            <person name="Blaxter M."/>
            <person name="Arakawa K."/>
        </authorList>
    </citation>
    <scope>NUCLEOTIDE SEQUENCE [LARGE SCALE GENOMIC DNA]</scope>
    <source>
        <strain evidence="11">Z151</strain>
    </source>
</reference>
<feature type="binding site" evidence="5">
    <location>
        <position position="571"/>
    </location>
    <ligand>
        <name>AMP</name>
        <dbReference type="ChEBI" id="CHEBI:456215"/>
    </ligand>
</feature>
<dbReference type="InterPro" id="IPR003607">
    <property type="entry name" value="HD/PDEase_dom"/>
</dbReference>
<evidence type="ECO:0000256" key="6">
    <source>
        <dbReference type="PIRSR" id="PIRSR623088-3"/>
    </source>
</evidence>
<keyword evidence="3 7" id="KW-0378">Hydrolase</keyword>
<organism evidence="10 11">
    <name type="scientific">Hypsibius exemplaris</name>
    <name type="common">Freshwater tardigrade</name>
    <dbReference type="NCBI Taxonomy" id="2072580"/>
    <lineage>
        <taxon>Eukaryota</taxon>
        <taxon>Metazoa</taxon>
        <taxon>Ecdysozoa</taxon>
        <taxon>Tardigrada</taxon>
        <taxon>Eutardigrada</taxon>
        <taxon>Parachela</taxon>
        <taxon>Hypsibioidea</taxon>
        <taxon>Hypsibiidae</taxon>
        <taxon>Hypsibius</taxon>
    </lineage>
</organism>
<dbReference type="InterPro" id="IPR036971">
    <property type="entry name" value="PDEase_catalytic_dom_sf"/>
</dbReference>
<dbReference type="InterPro" id="IPR013706">
    <property type="entry name" value="PDE1_N"/>
</dbReference>
<dbReference type="SUPFAM" id="SSF109604">
    <property type="entry name" value="HD-domain/PDEase-like"/>
    <property type="match status" value="1"/>
</dbReference>
<evidence type="ECO:0000256" key="2">
    <source>
        <dbReference type="ARBA" id="ARBA00022723"/>
    </source>
</evidence>
<keyword evidence="11" id="KW-1185">Reference proteome</keyword>
<dbReference type="PROSITE" id="PS00126">
    <property type="entry name" value="PDEASE_I_1"/>
    <property type="match status" value="1"/>
</dbReference>
<feature type="binding site" evidence="6">
    <location>
        <position position="428"/>
    </location>
    <ligand>
        <name>Zn(2+)</name>
        <dbReference type="ChEBI" id="CHEBI:29105"/>
        <label>1</label>
    </ligand>
</feature>
<evidence type="ECO:0000256" key="4">
    <source>
        <dbReference type="PIRSR" id="PIRSR623088-1"/>
    </source>
</evidence>
<dbReference type="InterPro" id="IPR023174">
    <property type="entry name" value="PDEase_CS"/>
</dbReference>
<comment type="similarity">
    <text evidence="7">Belongs to the cyclic nucleotide phosphodiesterase family.</text>
</comment>
<accession>A0A1W0X1G3</accession>
<feature type="binding site" evidence="6">
    <location>
        <position position="465"/>
    </location>
    <ligand>
        <name>Zn(2+)</name>
        <dbReference type="ChEBI" id="CHEBI:29105"/>
        <label>1</label>
    </ligand>
</feature>
<evidence type="ECO:0000313" key="11">
    <source>
        <dbReference type="Proteomes" id="UP000192578"/>
    </source>
</evidence>
<dbReference type="InterPro" id="IPR002073">
    <property type="entry name" value="PDEase_catalytic_dom"/>
</dbReference>
<feature type="compositionally biased region" description="Low complexity" evidence="8">
    <location>
        <begin position="54"/>
        <end position="65"/>
    </location>
</feature>
<protein>
    <recommendedName>
        <fullName evidence="7">Phosphodiesterase</fullName>
        <ecNumber evidence="7">3.1.4.-</ecNumber>
    </recommendedName>
</protein>
<feature type="compositionally biased region" description="Gly residues" evidence="8">
    <location>
        <begin position="66"/>
        <end position="75"/>
    </location>
</feature>
<dbReference type="Gene3D" id="1.10.1300.10">
    <property type="entry name" value="3'5'-cyclic nucleotide phosphodiesterase, catalytic domain"/>
    <property type="match status" value="1"/>
</dbReference>
<evidence type="ECO:0000259" key="9">
    <source>
        <dbReference type="PROSITE" id="PS51845"/>
    </source>
</evidence>
<name>A0A1W0X1G3_HYPEX</name>
<dbReference type="AlphaFoldDB" id="A0A1W0X1G3"/>
<evidence type="ECO:0000256" key="7">
    <source>
        <dbReference type="RuleBase" id="RU363067"/>
    </source>
</evidence>